<dbReference type="AlphaFoldDB" id="A0A0E1W3M2"/>
<dbReference type="Proteomes" id="UP000001812">
    <property type="component" value="Chromosome I"/>
</dbReference>
<dbReference type="GO" id="GO:0015716">
    <property type="term" value="P:organic phosphonate transport"/>
    <property type="evidence" value="ECO:0007669"/>
    <property type="project" value="InterPro"/>
</dbReference>
<gene>
    <name evidence="2" type="primary">phnG</name>
    <name evidence="2" type="ORF">BURPS1710A_3841</name>
</gene>
<evidence type="ECO:0000256" key="1">
    <source>
        <dbReference type="SAM" id="MobiDB-lite"/>
    </source>
</evidence>
<keyword evidence="2" id="KW-0456">Lyase</keyword>
<proteinExistence type="predicted"/>
<dbReference type="Pfam" id="PF06754">
    <property type="entry name" value="PhnG"/>
    <property type="match status" value="1"/>
</dbReference>
<feature type="region of interest" description="Disordered" evidence="1">
    <location>
        <begin position="85"/>
        <end position="108"/>
    </location>
</feature>
<dbReference type="NCBIfam" id="TIGR03293">
    <property type="entry name" value="PhnG_redo"/>
    <property type="match status" value="1"/>
</dbReference>
<dbReference type="GO" id="GO:0016829">
    <property type="term" value="F:lyase activity"/>
    <property type="evidence" value="ECO:0007669"/>
    <property type="project" value="UniProtKB-KW"/>
</dbReference>
<evidence type="ECO:0000313" key="2">
    <source>
        <dbReference type="EMBL" id="EET07753.1"/>
    </source>
</evidence>
<dbReference type="HOGENOM" id="CLU_109242_0_0_4"/>
<feature type="compositionally biased region" description="Low complexity" evidence="1">
    <location>
        <begin position="87"/>
        <end position="108"/>
    </location>
</feature>
<protein>
    <submittedName>
        <fullName evidence="2">Phosphonate C-P lyase system protein PhnG</fullName>
    </submittedName>
</protein>
<name>A0A0E1W3M2_BURPE</name>
<dbReference type="EMBL" id="CM000832">
    <property type="protein sequence ID" value="EET07753.1"/>
    <property type="molecule type" value="Genomic_DNA"/>
</dbReference>
<sequence>MSASAVSSLHAARRDWLAVLAKIPRDELERALDRVLDGAPAPAFDWLRAPEIGLAMVRGRIGGTGDPFNLGEASVTRAALRLRGDRTNGTNGTTGTNGADGMNGANGANRPHGATVGIAYVLGRDKRRAELVALADALLQTPERHERLRAALIEPFRARLAQARAARSGEIATTRVEFFTMVRGE</sequence>
<dbReference type="GO" id="GO:0019634">
    <property type="term" value="P:organic phosphonate metabolic process"/>
    <property type="evidence" value="ECO:0007669"/>
    <property type="project" value="InterPro"/>
</dbReference>
<dbReference type="InterPro" id="IPR009609">
    <property type="entry name" value="Phosphonate_metab_PhnG"/>
</dbReference>
<organism evidence="2">
    <name type="scientific">Burkholderia pseudomallei 1710a</name>
    <dbReference type="NCBI Taxonomy" id="320371"/>
    <lineage>
        <taxon>Bacteria</taxon>
        <taxon>Pseudomonadati</taxon>
        <taxon>Pseudomonadota</taxon>
        <taxon>Betaproteobacteria</taxon>
        <taxon>Burkholderiales</taxon>
        <taxon>Burkholderiaceae</taxon>
        <taxon>Burkholderia</taxon>
        <taxon>pseudomallei group</taxon>
    </lineage>
</organism>
<reference evidence="2" key="1">
    <citation type="submission" date="2009-05" db="EMBL/GenBank/DDBJ databases">
        <authorList>
            <person name="Harkins D.M."/>
            <person name="DeShazer D."/>
            <person name="Woods D.E."/>
            <person name="Brinkac L.M."/>
            <person name="Brown K.A."/>
            <person name="Hung G.C."/>
            <person name="Tuanyok A."/>
            <person name="Zhang B."/>
            <person name="Nierman W.C."/>
        </authorList>
    </citation>
    <scope>NUCLEOTIDE SEQUENCE [LARGE SCALE GENOMIC DNA]</scope>
    <source>
        <strain evidence="2">1710a</strain>
    </source>
</reference>
<dbReference type="RefSeq" id="WP_004527698.1">
    <property type="nucleotide sequence ID" value="NZ_CM000832.1"/>
</dbReference>
<accession>A0A0E1W3M2</accession>